<proteinExistence type="predicted"/>
<dbReference type="Pfam" id="PF08316">
    <property type="entry name" value="Pal1"/>
    <property type="match status" value="1"/>
</dbReference>
<dbReference type="EMBL" id="QGMI01001467">
    <property type="protein sequence ID" value="TVY33139.1"/>
    <property type="molecule type" value="Genomic_DNA"/>
</dbReference>
<dbReference type="OrthoDB" id="5352132at2759"/>
<accession>A0A8H8U420</accession>
<dbReference type="PANTHER" id="PTHR28307:SF2">
    <property type="entry name" value="PROTEIN PAL1"/>
    <property type="match status" value="1"/>
</dbReference>
<organism evidence="2 3">
    <name type="scientific">Lachnellula occidentalis</name>
    <dbReference type="NCBI Taxonomy" id="215460"/>
    <lineage>
        <taxon>Eukaryota</taxon>
        <taxon>Fungi</taxon>
        <taxon>Dikarya</taxon>
        <taxon>Ascomycota</taxon>
        <taxon>Pezizomycotina</taxon>
        <taxon>Leotiomycetes</taxon>
        <taxon>Helotiales</taxon>
        <taxon>Lachnaceae</taxon>
        <taxon>Lachnellula</taxon>
    </lineage>
</organism>
<dbReference type="Proteomes" id="UP000443090">
    <property type="component" value="Unassembled WGS sequence"/>
</dbReference>
<feature type="compositionally biased region" description="Low complexity" evidence="1">
    <location>
        <begin position="69"/>
        <end position="80"/>
    </location>
</feature>
<feature type="region of interest" description="Disordered" evidence="1">
    <location>
        <begin position="422"/>
        <end position="579"/>
    </location>
</feature>
<feature type="compositionally biased region" description="Basic and acidic residues" evidence="1">
    <location>
        <begin position="272"/>
        <end position="285"/>
    </location>
</feature>
<evidence type="ECO:0000313" key="3">
    <source>
        <dbReference type="Proteomes" id="UP000443090"/>
    </source>
</evidence>
<feature type="region of interest" description="Disordered" evidence="1">
    <location>
        <begin position="151"/>
        <end position="285"/>
    </location>
</feature>
<sequence length="579" mass="63657">MFGPIWVRASTLQGNDIPPPPTYRRVGAYQGGHRAVSDLPHTQPRLNPERSNPQTFAVIHTHYRPSPSPNLNLNLSSNNPFRNRAASPASAGQTSPFEAPPRPLSRNPFLDIAPNNDPRPFGGSPDKMAFSQETATRPGLTGNAADLFDNLTLNDRPARSNEMRAPVRSNTDRLPPPYTSVAGSGRSENVPPRHRPSRSQEEALRARKPAAKPRPAGELDIFADPTESSSSRRRVRRNSDSSVMSKASRKVLDPEEEKKRSERRRRERRHRERDAKDGKTKKPDRKLDIIDKLDVTSIYGTGLFHHDGPFDACNPHRNKQGSRRPAPMQAFPKDSLNNVLGGGGPLNKRPDHATFLGNNDGDAFKDYSSGVQKNGFEPYDKGAVRPDGRRQDSNIVNATSKVEPIHGEETMGLGTSTFLEGAPASRTAMQRRESENTSPTEGGGLGRKKSVAQRFKGITSSRRDYGPSGRITNPEGAYSHRSPEYTPEGTKIHESNPFFNEFGKGDDKPKESINAVEPERMGRARAPSSPRRGFVGIERRGTNDGNSGGEVPKAGGGFLSRVKSLKGGPRKTRVERMDS</sequence>
<dbReference type="GO" id="GO:0005737">
    <property type="term" value="C:cytoplasm"/>
    <property type="evidence" value="ECO:0007669"/>
    <property type="project" value="TreeGrafter"/>
</dbReference>
<evidence type="ECO:0000256" key="1">
    <source>
        <dbReference type="SAM" id="MobiDB-lite"/>
    </source>
</evidence>
<dbReference type="InterPro" id="IPR013226">
    <property type="entry name" value="Pal1"/>
</dbReference>
<feature type="compositionally biased region" description="Basic residues" evidence="1">
    <location>
        <begin position="261"/>
        <end position="271"/>
    </location>
</feature>
<dbReference type="AlphaFoldDB" id="A0A8H8U420"/>
<gene>
    <name evidence="2" type="primary">PAL1</name>
    <name evidence="2" type="ORF">LOCC1_G008123</name>
</gene>
<keyword evidence="3" id="KW-1185">Reference proteome</keyword>
<comment type="caution">
    <text evidence="2">The sequence shown here is derived from an EMBL/GenBank/DDBJ whole genome shotgun (WGS) entry which is preliminary data.</text>
</comment>
<name>A0A8H8U420_9HELO</name>
<feature type="compositionally biased region" description="Basic and acidic residues" evidence="1">
    <location>
        <begin position="378"/>
        <end position="392"/>
    </location>
</feature>
<feature type="region of interest" description="Disordered" evidence="1">
    <location>
        <begin position="62"/>
        <end position="130"/>
    </location>
</feature>
<protein>
    <submittedName>
        <fullName evidence="2">Protein PAL1</fullName>
    </submittedName>
</protein>
<reference evidence="2 3" key="1">
    <citation type="submission" date="2018-05" db="EMBL/GenBank/DDBJ databases">
        <title>Genome sequencing and assembly of the regulated plant pathogen Lachnellula willkommii and related sister species for the development of diagnostic species identification markers.</title>
        <authorList>
            <person name="Giroux E."/>
            <person name="Bilodeau G."/>
        </authorList>
    </citation>
    <scope>NUCLEOTIDE SEQUENCE [LARGE SCALE GENOMIC DNA]</scope>
    <source>
        <strain evidence="2 3">CBS 160.35</strain>
    </source>
</reference>
<evidence type="ECO:0000313" key="2">
    <source>
        <dbReference type="EMBL" id="TVY33139.1"/>
    </source>
</evidence>
<feature type="region of interest" description="Disordered" evidence="1">
    <location>
        <begin position="305"/>
        <end position="332"/>
    </location>
</feature>
<feature type="region of interest" description="Disordered" evidence="1">
    <location>
        <begin position="371"/>
        <end position="393"/>
    </location>
</feature>
<dbReference type="PANTHER" id="PTHR28307">
    <property type="entry name" value="PROTEIN PAL1"/>
    <property type="match status" value="1"/>
</dbReference>
<feature type="compositionally biased region" description="Basic and acidic residues" evidence="1">
    <location>
        <begin position="503"/>
        <end position="522"/>
    </location>
</feature>
<feature type="compositionally biased region" description="Basic and acidic residues" evidence="1">
    <location>
        <begin position="250"/>
        <end position="260"/>
    </location>
</feature>